<evidence type="ECO:0000313" key="2">
    <source>
        <dbReference type="Proteomes" id="UP000238049"/>
    </source>
</evidence>
<proteinExistence type="predicted"/>
<accession>A0A2S7A753</accession>
<reference evidence="1 2" key="1">
    <citation type="submission" date="2016-08" db="EMBL/GenBank/DDBJ databases">
        <title>Evolution of the type three secretion system and type three effector repertoires in Xanthomonas.</title>
        <authorList>
            <person name="Merda D."/>
            <person name="Briand M."/>
            <person name="Bosis E."/>
            <person name="Rousseau C."/>
            <person name="Portier P."/>
            <person name="Jacques M.-A."/>
            <person name="Fischer-Le Saux M."/>
        </authorList>
    </citation>
    <scope>NUCLEOTIDE SEQUENCE [LARGE SCALE GENOMIC DNA]</scope>
    <source>
        <strain evidence="1 2">CFBP 7409</strain>
    </source>
</reference>
<sequence>MHNDSAGHSADSDSSLLEGLFQFAIKGDTHNPDFAQLNDTVYQRLQQAYGSVPAGSVGSVASDQKRDAA</sequence>
<dbReference type="EMBL" id="MDSL01000003">
    <property type="protein sequence ID" value="PPU04022.1"/>
    <property type="molecule type" value="Genomic_DNA"/>
</dbReference>
<comment type="caution">
    <text evidence="1">The sequence shown here is derived from an EMBL/GenBank/DDBJ whole genome shotgun (WGS) entry which is preliminary data.</text>
</comment>
<protein>
    <submittedName>
        <fullName evidence="1">Uncharacterized protein</fullName>
    </submittedName>
</protein>
<gene>
    <name evidence="1" type="ORF">XarbCFBP7409_02480</name>
</gene>
<dbReference type="Proteomes" id="UP000238049">
    <property type="component" value="Unassembled WGS sequence"/>
</dbReference>
<name>A0A2S7A753_9XANT</name>
<organism evidence="1 2">
    <name type="scientific">Xanthomonas arboricola pv. guizotiae</name>
    <dbReference type="NCBI Taxonomy" id="487867"/>
    <lineage>
        <taxon>Bacteria</taxon>
        <taxon>Pseudomonadati</taxon>
        <taxon>Pseudomonadota</taxon>
        <taxon>Gammaproteobacteria</taxon>
        <taxon>Lysobacterales</taxon>
        <taxon>Lysobacteraceae</taxon>
        <taxon>Xanthomonas</taxon>
    </lineage>
</organism>
<dbReference type="AlphaFoldDB" id="A0A2S7A753"/>
<evidence type="ECO:0000313" key="1">
    <source>
        <dbReference type="EMBL" id="PPU04022.1"/>
    </source>
</evidence>
<dbReference type="RefSeq" id="WP_104561588.1">
    <property type="nucleotide sequence ID" value="NZ_MDSK01000004.1"/>
</dbReference>